<dbReference type="Gene3D" id="3.40.50.620">
    <property type="entry name" value="HUPs"/>
    <property type="match status" value="2"/>
</dbReference>
<evidence type="ECO:0000313" key="9">
    <source>
        <dbReference type="EMBL" id="POG60372.1"/>
    </source>
</evidence>
<comment type="caution">
    <text evidence="9">The sequence shown here is derived from an EMBL/GenBank/DDBJ whole genome shotgun (WGS) entry which is preliminary data.</text>
</comment>
<dbReference type="Gene3D" id="3.90.740.10">
    <property type="entry name" value="Valyl/Leucyl/Isoleucyl-tRNA synthetase, editing domain"/>
    <property type="match status" value="1"/>
</dbReference>
<gene>
    <name evidence="9" type="ORF">GLOIN_2v1487086</name>
</gene>
<organism evidence="9 10">
    <name type="scientific">Rhizophagus irregularis (strain DAOM 181602 / DAOM 197198 / MUCL 43194)</name>
    <name type="common">Arbuscular mycorrhizal fungus</name>
    <name type="synonym">Glomus intraradices</name>
    <dbReference type="NCBI Taxonomy" id="747089"/>
    <lineage>
        <taxon>Eukaryota</taxon>
        <taxon>Fungi</taxon>
        <taxon>Fungi incertae sedis</taxon>
        <taxon>Mucoromycota</taxon>
        <taxon>Glomeromycotina</taxon>
        <taxon>Glomeromycetes</taxon>
        <taxon>Glomerales</taxon>
        <taxon>Glomeraceae</taxon>
        <taxon>Rhizophagus</taxon>
    </lineage>
</organism>
<evidence type="ECO:0000256" key="1">
    <source>
        <dbReference type="ARBA" id="ARBA00013165"/>
    </source>
</evidence>
<keyword evidence="3" id="KW-0547">Nucleotide-binding</keyword>
<dbReference type="GO" id="GO:0004822">
    <property type="term" value="F:isoleucine-tRNA ligase activity"/>
    <property type="evidence" value="ECO:0007669"/>
    <property type="project" value="UniProtKB-EC"/>
</dbReference>
<dbReference type="InterPro" id="IPR014729">
    <property type="entry name" value="Rossmann-like_a/b/a_fold"/>
</dbReference>
<dbReference type="VEuPathDB" id="FungiDB:RhiirFUN_017093"/>
<accession>A0A2P4P4Q7</accession>
<reference evidence="9 10" key="1">
    <citation type="journal article" date="2013" name="Proc. Natl. Acad. Sci. U.S.A.">
        <title>Genome of an arbuscular mycorrhizal fungus provides insight into the oldest plant symbiosis.</title>
        <authorList>
            <person name="Tisserant E."/>
            <person name="Malbreil M."/>
            <person name="Kuo A."/>
            <person name="Kohler A."/>
            <person name="Symeonidi A."/>
            <person name="Balestrini R."/>
            <person name="Charron P."/>
            <person name="Duensing N."/>
            <person name="Frei Dit Frey N."/>
            <person name="Gianinazzi-Pearson V."/>
            <person name="Gilbert L.B."/>
            <person name="Handa Y."/>
            <person name="Herr J.R."/>
            <person name="Hijri M."/>
            <person name="Koul R."/>
            <person name="Kawaguchi M."/>
            <person name="Krajinski F."/>
            <person name="Lammers P.J."/>
            <person name="Masclaux F.G."/>
            <person name="Murat C."/>
            <person name="Morin E."/>
            <person name="Ndikumana S."/>
            <person name="Pagni M."/>
            <person name="Petitpierre D."/>
            <person name="Requena N."/>
            <person name="Rosikiewicz P."/>
            <person name="Riley R."/>
            <person name="Saito K."/>
            <person name="San Clemente H."/>
            <person name="Shapiro H."/>
            <person name="van Tuinen D."/>
            <person name="Becard G."/>
            <person name="Bonfante P."/>
            <person name="Paszkowski U."/>
            <person name="Shachar-Hill Y.Y."/>
            <person name="Tuskan G.A."/>
            <person name="Young P.W."/>
            <person name="Sanders I.R."/>
            <person name="Henrissat B."/>
            <person name="Rensing S.A."/>
            <person name="Grigoriev I.V."/>
            <person name="Corradi N."/>
            <person name="Roux C."/>
            <person name="Martin F."/>
        </authorList>
    </citation>
    <scope>NUCLEOTIDE SEQUENCE [LARGE SCALE GENOMIC DNA]</scope>
    <source>
        <strain evidence="9 10">DAOM 197198</strain>
    </source>
</reference>
<keyword evidence="4" id="KW-0067">ATP-binding</keyword>
<dbReference type="CDD" id="cd00818">
    <property type="entry name" value="IleRS_core"/>
    <property type="match status" value="1"/>
</dbReference>
<dbReference type="GO" id="GO:0005739">
    <property type="term" value="C:mitochondrion"/>
    <property type="evidence" value="ECO:0007669"/>
    <property type="project" value="TreeGrafter"/>
</dbReference>
<protein>
    <recommendedName>
        <fullName evidence="1">isoleucine--tRNA ligase</fullName>
        <ecNumber evidence="1">6.1.1.5</ecNumber>
    </recommendedName>
    <alternativeName>
        <fullName evidence="7">Isoleucyl-tRNA synthetase</fullName>
    </alternativeName>
</protein>
<dbReference type="SUPFAM" id="SSF52374">
    <property type="entry name" value="Nucleotidylyl transferase"/>
    <property type="match status" value="1"/>
</dbReference>
<dbReference type="GO" id="GO:0002161">
    <property type="term" value="F:aminoacyl-tRNA deacylase activity"/>
    <property type="evidence" value="ECO:0007669"/>
    <property type="project" value="InterPro"/>
</dbReference>
<dbReference type="Pfam" id="PF00133">
    <property type="entry name" value="tRNA-synt_1"/>
    <property type="match status" value="1"/>
</dbReference>
<dbReference type="Gene3D" id="1.10.10.830">
    <property type="entry name" value="Ile-tRNA synthetase CP2 domain-like"/>
    <property type="match status" value="1"/>
</dbReference>
<evidence type="ECO:0000256" key="2">
    <source>
        <dbReference type="ARBA" id="ARBA00022598"/>
    </source>
</evidence>
<evidence type="ECO:0000259" key="8">
    <source>
        <dbReference type="Pfam" id="PF00133"/>
    </source>
</evidence>
<dbReference type="PANTHER" id="PTHR42765">
    <property type="entry name" value="SOLEUCYL-TRNA SYNTHETASE"/>
    <property type="match status" value="1"/>
</dbReference>
<dbReference type="InterPro" id="IPR009080">
    <property type="entry name" value="tRNAsynth_Ia_anticodon-bd"/>
</dbReference>
<dbReference type="EMBL" id="AUPC02000394">
    <property type="protein sequence ID" value="POG60372.1"/>
    <property type="molecule type" value="Genomic_DNA"/>
</dbReference>
<evidence type="ECO:0000256" key="7">
    <source>
        <dbReference type="ARBA" id="ARBA00032665"/>
    </source>
</evidence>
<dbReference type="InterPro" id="IPR050081">
    <property type="entry name" value="Ile-tRNA_ligase"/>
</dbReference>
<dbReference type="InterPro" id="IPR009008">
    <property type="entry name" value="Val/Leu/Ile-tRNA-synth_edit"/>
</dbReference>
<keyword evidence="2" id="KW-0436">Ligase</keyword>
<dbReference type="FunFam" id="3.90.740.10:FF:000009">
    <property type="entry name" value="Isoleucyl-tRNA synthetase 2, mitochondrial"/>
    <property type="match status" value="1"/>
</dbReference>
<sequence length="723" mass="83651">MAGHALNKILKDIINRYKVLHGYKVNYIPGWDCHGLPIELKALKELRGVDKSSLTPLQIRDVAKKSALEALEIQRKEFISWGIMGDWENPYRTLGYIYRQDKPVYWSPSSRTALAEAELEYRDDHQSNSVYVKLPVINSTLNSQEGLKDNLYILIWTTTPWTLPANQAVAINPNIEYSIVCPNNDILTIQNNYIIATKRLDALQKILGTELNVKFTFKGQQLIGTTYIHPISEKQCKIIDASHITEESGTGLVHTAPGHGMEDYEACKKFDIPTFCPVDEFGIFTSEVGESTFEGKLVLTDGTLAVIEYLKKRNSLIKEEKFKHKYPYDWRTKKPIILRATPQWFANVEAIKQRAIELLEDVKMVPKSARYRLEQFTLSRSEWCISRQRSWGVPIPVFYESETDVPLLTDSSVEHIIEIFKKHGSDGWWKLDDQELLASEYKNNGKTYRKGNDTMDVWFDSGVSWTFILEQTKKKDFKTIADLYLEGSDQHRGWFQSSLLTSVAINDKVPYSTLITHGFVMDEQGQKMSKSLGNVINPSTVIKGGKFIIIERASIWSKCIKIIDKYMLHETYNFGKNTKIFYDEYAFNKVPYLAEEIYDNYKNIRHKENDSVFKLGWYDLDEKWNNQLLQQEWNTLKHLRSELNQLLEVARKDKFIKSSLEGNVELYVNSSELLHLLQNHVDLSDGICKIIIKRASLFKCPRCWNYNAQTEGELCKRCENVLE</sequence>
<keyword evidence="6" id="KW-0030">Aminoacyl-tRNA synthetase</keyword>
<dbReference type="InterPro" id="IPR002301">
    <property type="entry name" value="Ile-tRNA-ligase"/>
</dbReference>
<dbReference type="SUPFAM" id="SSF50677">
    <property type="entry name" value="ValRS/IleRS/LeuRS editing domain"/>
    <property type="match status" value="1"/>
</dbReference>
<evidence type="ECO:0000256" key="4">
    <source>
        <dbReference type="ARBA" id="ARBA00022840"/>
    </source>
</evidence>
<dbReference type="AlphaFoldDB" id="A0A2P4P4Q7"/>
<dbReference type="InterPro" id="IPR002300">
    <property type="entry name" value="aa-tRNA-synth_Ia"/>
</dbReference>
<evidence type="ECO:0000256" key="6">
    <source>
        <dbReference type="ARBA" id="ARBA00023146"/>
    </source>
</evidence>
<evidence type="ECO:0000256" key="5">
    <source>
        <dbReference type="ARBA" id="ARBA00022917"/>
    </source>
</evidence>
<keyword evidence="10" id="KW-1185">Reference proteome</keyword>
<dbReference type="GO" id="GO:0006428">
    <property type="term" value="P:isoleucyl-tRNA aminoacylation"/>
    <property type="evidence" value="ECO:0007669"/>
    <property type="project" value="InterPro"/>
</dbReference>
<feature type="domain" description="Aminoacyl-tRNA synthetase class Ia" evidence="8">
    <location>
        <begin position="3"/>
        <end position="543"/>
    </location>
</feature>
<dbReference type="PRINTS" id="PR00984">
    <property type="entry name" value="TRNASYNTHILE"/>
</dbReference>
<dbReference type="NCBIfam" id="TIGR00392">
    <property type="entry name" value="ileS"/>
    <property type="match status" value="1"/>
</dbReference>
<proteinExistence type="predicted"/>
<dbReference type="EC" id="6.1.1.5" evidence="1"/>
<dbReference type="GO" id="GO:0005524">
    <property type="term" value="F:ATP binding"/>
    <property type="evidence" value="ECO:0007669"/>
    <property type="project" value="UniProtKB-KW"/>
</dbReference>
<keyword evidence="5" id="KW-0648">Protein biosynthesis</keyword>
<name>A0A2P4P4Q7_RHIID</name>
<dbReference type="Proteomes" id="UP000018888">
    <property type="component" value="Unassembled WGS sequence"/>
</dbReference>
<dbReference type="SUPFAM" id="SSF47323">
    <property type="entry name" value="Anticodon-binding domain of a subclass of class I aminoacyl-tRNA synthetases"/>
    <property type="match status" value="1"/>
</dbReference>
<evidence type="ECO:0000313" key="10">
    <source>
        <dbReference type="Proteomes" id="UP000018888"/>
    </source>
</evidence>
<reference evidence="9 10" key="2">
    <citation type="journal article" date="2018" name="New Phytol.">
        <title>High intraspecific genome diversity in the model arbuscular mycorrhizal symbiont Rhizophagus irregularis.</title>
        <authorList>
            <person name="Chen E.C.H."/>
            <person name="Morin E."/>
            <person name="Beaudet D."/>
            <person name="Noel J."/>
            <person name="Yildirir G."/>
            <person name="Ndikumana S."/>
            <person name="Charron P."/>
            <person name="St-Onge C."/>
            <person name="Giorgi J."/>
            <person name="Kruger M."/>
            <person name="Marton T."/>
            <person name="Ropars J."/>
            <person name="Grigoriev I.V."/>
            <person name="Hainaut M."/>
            <person name="Henrissat B."/>
            <person name="Roux C."/>
            <person name="Martin F."/>
            <person name="Corradi N."/>
        </authorList>
    </citation>
    <scope>NUCLEOTIDE SEQUENCE [LARGE SCALE GENOMIC DNA]</scope>
    <source>
        <strain evidence="9 10">DAOM 197198</strain>
    </source>
</reference>
<dbReference type="GO" id="GO:0032543">
    <property type="term" value="P:mitochondrial translation"/>
    <property type="evidence" value="ECO:0007669"/>
    <property type="project" value="TreeGrafter"/>
</dbReference>
<evidence type="ECO:0000256" key="3">
    <source>
        <dbReference type="ARBA" id="ARBA00022741"/>
    </source>
</evidence>
<dbReference type="Gene3D" id="1.10.730.20">
    <property type="match status" value="1"/>
</dbReference>
<dbReference type="PANTHER" id="PTHR42765:SF1">
    <property type="entry name" value="ISOLEUCINE--TRNA LIGASE, MITOCHONDRIAL"/>
    <property type="match status" value="1"/>
</dbReference>